<protein>
    <submittedName>
        <fullName evidence="3">DUF4440 domain-containing protein</fullName>
    </submittedName>
</protein>
<evidence type="ECO:0000259" key="2">
    <source>
        <dbReference type="Pfam" id="PF14534"/>
    </source>
</evidence>
<gene>
    <name evidence="3" type="ORF">JS521_01745</name>
</gene>
<comment type="caution">
    <text evidence="3">The sequence shown here is derived from an EMBL/GenBank/DDBJ whole genome shotgun (WGS) entry which is preliminary data.</text>
</comment>
<dbReference type="InterPro" id="IPR032710">
    <property type="entry name" value="NTF2-like_dom_sf"/>
</dbReference>
<organism evidence="3 4">
    <name type="scientific">Streptomyces durocortorensis</name>
    <dbReference type="NCBI Taxonomy" id="2811104"/>
    <lineage>
        <taxon>Bacteria</taxon>
        <taxon>Bacillati</taxon>
        <taxon>Actinomycetota</taxon>
        <taxon>Actinomycetes</taxon>
        <taxon>Kitasatosporales</taxon>
        <taxon>Streptomycetaceae</taxon>
        <taxon>Streptomyces</taxon>
    </lineage>
</organism>
<evidence type="ECO:0000313" key="4">
    <source>
        <dbReference type="Proteomes" id="UP000712045"/>
    </source>
</evidence>
<dbReference type="EMBL" id="JAFEUF010000004">
    <property type="protein sequence ID" value="MBM7052641.1"/>
    <property type="molecule type" value="Genomic_DNA"/>
</dbReference>
<reference evidence="3 4" key="1">
    <citation type="submission" date="2021-02" db="EMBL/GenBank/DDBJ databases">
        <title>Genome Streptomyces sp. RHZ10.</title>
        <authorList>
            <person name="Besaury L."/>
        </authorList>
    </citation>
    <scope>NUCLEOTIDE SEQUENCE [LARGE SCALE GENOMIC DNA]</scope>
    <source>
        <strain evidence="3 4">RHZ10</strain>
    </source>
</reference>
<dbReference type="SUPFAM" id="SSF54427">
    <property type="entry name" value="NTF2-like"/>
    <property type="match status" value="1"/>
</dbReference>
<evidence type="ECO:0000256" key="1">
    <source>
        <dbReference type="SAM" id="MobiDB-lite"/>
    </source>
</evidence>
<dbReference type="Gene3D" id="3.10.450.50">
    <property type="match status" value="1"/>
</dbReference>
<dbReference type="Proteomes" id="UP000712045">
    <property type="component" value="Unassembled WGS sequence"/>
</dbReference>
<evidence type="ECO:0000313" key="3">
    <source>
        <dbReference type="EMBL" id="MBM7052641.1"/>
    </source>
</evidence>
<name>A0ABS2HNH9_9ACTN</name>
<dbReference type="InterPro" id="IPR027843">
    <property type="entry name" value="DUF4440"/>
</dbReference>
<sequence>MTHRASVHPTTVAAEHPYVLERAFNTFDPENVDRLYEADALFVPRPGHPTAGPDRIPAHRDFLALRVPIRVAPRHTYVSGDLALLIVDRVVEDRAAHGGQVRIAGTATDVARRGNDGFWRYVIDNPFGTADGPEQTGRPTGVGPADAAAGPT</sequence>
<proteinExistence type="predicted"/>
<keyword evidence="4" id="KW-1185">Reference proteome</keyword>
<feature type="domain" description="DUF4440" evidence="2">
    <location>
        <begin position="20"/>
        <end position="120"/>
    </location>
</feature>
<feature type="region of interest" description="Disordered" evidence="1">
    <location>
        <begin position="129"/>
        <end position="152"/>
    </location>
</feature>
<dbReference type="RefSeq" id="WP_205080929.1">
    <property type="nucleotide sequence ID" value="NZ_JAFEUF010000004.1"/>
</dbReference>
<dbReference type="Pfam" id="PF14534">
    <property type="entry name" value="DUF4440"/>
    <property type="match status" value="1"/>
</dbReference>
<accession>A0ABS2HNH9</accession>